<dbReference type="CDD" id="cd00860">
    <property type="entry name" value="ThrRS_anticodon"/>
    <property type="match status" value="1"/>
</dbReference>
<dbReference type="GO" id="GO:0004829">
    <property type="term" value="F:threonine-tRNA ligase activity"/>
    <property type="evidence" value="ECO:0007669"/>
    <property type="project" value="UniProtKB-UniRule"/>
</dbReference>
<evidence type="ECO:0000256" key="6">
    <source>
        <dbReference type="ARBA" id="ARBA00022840"/>
    </source>
</evidence>
<keyword evidence="11" id="KW-0820">tRNA-binding</keyword>
<dbReference type="Gene3D" id="3.40.50.800">
    <property type="entry name" value="Anticodon-binding domain"/>
    <property type="match status" value="1"/>
</dbReference>
<proteinExistence type="inferred from homology"/>
<comment type="caution">
    <text evidence="13">The sequence shown here is derived from an EMBL/GenBank/DDBJ whole genome shotgun (WGS) entry which is preliminary data.</text>
</comment>
<keyword evidence="14" id="KW-1185">Reference proteome</keyword>
<evidence type="ECO:0000256" key="5">
    <source>
        <dbReference type="ARBA" id="ARBA00022833"/>
    </source>
</evidence>
<dbReference type="HAMAP" id="MF_00184">
    <property type="entry name" value="Thr_tRNA_synth"/>
    <property type="match status" value="1"/>
</dbReference>
<dbReference type="OrthoDB" id="21111at2"/>
<keyword evidence="6 11" id="KW-0067">ATP-binding</keyword>
<dbReference type="InterPro" id="IPR047246">
    <property type="entry name" value="ThrRS_anticodon"/>
</dbReference>
<feature type="binding site" evidence="11">
    <location>
        <position position="482"/>
    </location>
    <ligand>
        <name>Zn(2+)</name>
        <dbReference type="ChEBI" id="CHEBI:29105"/>
        <note>catalytic</note>
    </ligand>
</feature>
<reference evidence="13" key="1">
    <citation type="submission" date="2019-10" db="EMBL/GenBank/DDBJ databases">
        <title>Nonomuraea sp. nov., isolated from Phyllanthus amarus.</title>
        <authorList>
            <person name="Klykleung N."/>
            <person name="Tanasupawat S."/>
        </authorList>
    </citation>
    <scope>NUCLEOTIDE SEQUENCE [LARGE SCALE GENOMIC DNA]</scope>
    <source>
        <strain evidence="13">3MP-10</strain>
    </source>
</reference>
<evidence type="ECO:0000256" key="9">
    <source>
        <dbReference type="ARBA" id="ARBA00023146"/>
    </source>
</evidence>
<dbReference type="Pfam" id="PF03129">
    <property type="entry name" value="HGTP_anticodon"/>
    <property type="match status" value="1"/>
</dbReference>
<comment type="subunit">
    <text evidence="11">Homodimer.</text>
</comment>
<dbReference type="GO" id="GO:0005737">
    <property type="term" value="C:cytoplasm"/>
    <property type="evidence" value="ECO:0007669"/>
    <property type="project" value="UniProtKB-SubCell"/>
</dbReference>
<evidence type="ECO:0000256" key="1">
    <source>
        <dbReference type="ARBA" id="ARBA00008226"/>
    </source>
</evidence>
<evidence type="ECO:0000313" key="13">
    <source>
        <dbReference type="EMBL" id="KAB8158825.1"/>
    </source>
</evidence>
<evidence type="ECO:0000256" key="3">
    <source>
        <dbReference type="ARBA" id="ARBA00022598"/>
    </source>
</evidence>
<keyword evidence="11" id="KW-0479">Metal-binding</keyword>
<comment type="caution">
    <text evidence="11">Lacks conserved residue(s) required for the propagation of feature annotation.</text>
</comment>
<evidence type="ECO:0000256" key="8">
    <source>
        <dbReference type="ARBA" id="ARBA00022917"/>
    </source>
</evidence>
<dbReference type="SUPFAM" id="SSF52954">
    <property type="entry name" value="Class II aaRS ABD-related"/>
    <property type="match status" value="1"/>
</dbReference>
<feature type="binding site" evidence="11">
    <location>
        <position position="309"/>
    </location>
    <ligand>
        <name>Zn(2+)</name>
        <dbReference type="ChEBI" id="CHEBI:29105"/>
        <note>catalytic</note>
    </ligand>
</feature>
<keyword evidence="8 11" id="KW-0648">Protein biosynthesis</keyword>
<name>A0A5N5ZRD1_9ACTN</name>
<gene>
    <name evidence="11" type="primary">thrS</name>
    <name evidence="13" type="ORF">FH607_028965</name>
</gene>
<dbReference type="InterPro" id="IPR002320">
    <property type="entry name" value="Thr-tRNA-ligase_IIa"/>
</dbReference>
<dbReference type="AlphaFoldDB" id="A0A5N5ZRD1"/>
<dbReference type="GO" id="GO:0008270">
    <property type="term" value="F:zinc ion binding"/>
    <property type="evidence" value="ECO:0007669"/>
    <property type="project" value="InterPro"/>
</dbReference>
<dbReference type="EMBL" id="VDLY02000027">
    <property type="protein sequence ID" value="KAB8158825.1"/>
    <property type="molecule type" value="Genomic_DNA"/>
</dbReference>
<comment type="similarity">
    <text evidence="1 11">Belongs to the class-II aminoacyl-tRNA synthetase family.</text>
</comment>
<comment type="subcellular location">
    <subcellularLocation>
        <location evidence="11">Cytoplasm</location>
    </subcellularLocation>
</comment>
<dbReference type="InterPro" id="IPR023509">
    <property type="entry name" value="DTD-like_sf"/>
</dbReference>
<dbReference type="GO" id="GO:0006435">
    <property type="term" value="P:threonyl-tRNA aminoacylation"/>
    <property type="evidence" value="ECO:0007669"/>
    <property type="project" value="UniProtKB-UniRule"/>
</dbReference>
<evidence type="ECO:0000259" key="12">
    <source>
        <dbReference type="PROSITE" id="PS50862"/>
    </source>
</evidence>
<dbReference type="PRINTS" id="PR01047">
    <property type="entry name" value="TRNASYNTHTHR"/>
</dbReference>
<keyword evidence="2 11" id="KW-0963">Cytoplasm</keyword>
<evidence type="ECO:0000313" key="14">
    <source>
        <dbReference type="Proteomes" id="UP000314251"/>
    </source>
</evidence>
<dbReference type="NCBIfam" id="NF003068">
    <property type="entry name" value="PRK03991.1"/>
    <property type="match status" value="1"/>
</dbReference>
<protein>
    <recommendedName>
        <fullName evidence="11">Threonine--tRNA ligase</fullName>
        <ecNumber evidence="11">6.1.1.3</ecNumber>
    </recommendedName>
    <alternativeName>
        <fullName evidence="11">Threonyl-tRNA synthetase</fullName>
        <shortName evidence="11">ThrRS</shortName>
    </alternativeName>
</protein>
<comment type="catalytic activity">
    <reaction evidence="10 11">
        <text>tRNA(Thr) + L-threonine + ATP = L-threonyl-tRNA(Thr) + AMP + diphosphate + H(+)</text>
        <dbReference type="Rhea" id="RHEA:24624"/>
        <dbReference type="Rhea" id="RHEA-COMP:9670"/>
        <dbReference type="Rhea" id="RHEA-COMP:9704"/>
        <dbReference type="ChEBI" id="CHEBI:15378"/>
        <dbReference type="ChEBI" id="CHEBI:30616"/>
        <dbReference type="ChEBI" id="CHEBI:33019"/>
        <dbReference type="ChEBI" id="CHEBI:57926"/>
        <dbReference type="ChEBI" id="CHEBI:78442"/>
        <dbReference type="ChEBI" id="CHEBI:78534"/>
        <dbReference type="ChEBI" id="CHEBI:456215"/>
        <dbReference type="EC" id="6.1.1.3"/>
    </reaction>
</comment>
<dbReference type="InterPro" id="IPR004154">
    <property type="entry name" value="Anticodon-bd"/>
</dbReference>
<dbReference type="InterPro" id="IPR015011">
    <property type="entry name" value="Threonyl-tRNA_syn_edit_dom_arc"/>
</dbReference>
<evidence type="ECO:0000256" key="2">
    <source>
        <dbReference type="ARBA" id="ARBA00022490"/>
    </source>
</evidence>
<dbReference type="InterPro" id="IPR006195">
    <property type="entry name" value="aa-tRNA-synth_II"/>
</dbReference>
<keyword evidence="7 11" id="KW-0694">RNA-binding</keyword>
<organism evidence="13 14">
    <name type="scientific">Streptomyces mimosae</name>
    <dbReference type="NCBI Taxonomy" id="2586635"/>
    <lineage>
        <taxon>Bacteria</taxon>
        <taxon>Bacillati</taxon>
        <taxon>Actinomycetota</taxon>
        <taxon>Actinomycetes</taxon>
        <taxon>Kitasatosporales</taxon>
        <taxon>Streptomycetaceae</taxon>
        <taxon>Streptomyces</taxon>
    </lineage>
</organism>
<evidence type="ECO:0000256" key="4">
    <source>
        <dbReference type="ARBA" id="ARBA00022741"/>
    </source>
</evidence>
<evidence type="ECO:0000256" key="11">
    <source>
        <dbReference type="HAMAP-Rule" id="MF_00184"/>
    </source>
</evidence>
<dbReference type="GO" id="GO:0005524">
    <property type="term" value="F:ATP binding"/>
    <property type="evidence" value="ECO:0007669"/>
    <property type="project" value="UniProtKB-UniRule"/>
</dbReference>
<dbReference type="Gene3D" id="3.50.80.10">
    <property type="entry name" value="D-tyrosyl-tRNA(Tyr) deacylase"/>
    <property type="match status" value="1"/>
</dbReference>
<dbReference type="PANTHER" id="PTHR11451:SF44">
    <property type="entry name" value="THREONINE--TRNA LIGASE, CHLOROPLASTIC_MITOCHONDRIAL 2"/>
    <property type="match status" value="1"/>
</dbReference>
<dbReference type="GO" id="GO:0000049">
    <property type="term" value="F:tRNA binding"/>
    <property type="evidence" value="ECO:0007669"/>
    <property type="project" value="UniProtKB-KW"/>
</dbReference>
<sequence length="629" mass="71600">MRLMLVHADRFSFRVTDRTSVADVVGELAPDDSQASVEEVLVAFTAVEKPDEADADGVADLAVAEIRATAEKVGATRIMVYPYAHLSSNLSRPQTAADVIERMAEQLRADNGLEVFRAPFGYYKSYEVACKGHPLSELSMTLSPTDASHADELARGNPVAESKALAAERQLRSEWRIYQPDGSFVLADDFDLASHQGLSDLFAYEREGNRTAEDAPPHIKLMREQELVDYESASDTGNLRWYPKGLLMKRLLEQRVTEMVVDYGAMEVETPIMYDYAHPALSKYLHRFPARQYVVRSDEKEYFLRFAACFGQYMIQHDMVASHHDLPVRLYELTHFSFRREQGGEVAGLRRLRSFTMPDMHSLVQDMDMAKQEFVKQVKLCVEWLDDIGLDCVPAIRFVRSWLDEHPGFVEELMAVLGRPALVEVWDERFFYFVAKFEMNFIDTAKKAACLSTVQIDVENTERFDINYVAEDGSKQHPLLMHTSVSGSLDRNVYAMLENQAMRVARGEKAHWPVWLAPTQVRLLPVSDDHVEGAMRLADQIPFRVDVDDRDLKLGKKIREAEREWVPFILVVGAKELSGEDLTVRQRLGEQRQMTLEAFLELLAQETAGKPRRALNTPRALSRRPIFVG</sequence>
<evidence type="ECO:0000256" key="10">
    <source>
        <dbReference type="ARBA" id="ARBA00049515"/>
    </source>
</evidence>
<feature type="domain" description="Aminoacyl-transfer RNA synthetases class-II family profile" evidence="12">
    <location>
        <begin position="214"/>
        <end position="525"/>
    </location>
</feature>
<keyword evidence="3 11" id="KW-0436">Ligase</keyword>
<dbReference type="Pfam" id="PF00587">
    <property type="entry name" value="tRNA-synt_2b"/>
    <property type="match status" value="1"/>
</dbReference>
<accession>A0A5N5ZRD1</accession>
<keyword evidence="5 11" id="KW-0862">Zinc</keyword>
<dbReference type="PROSITE" id="PS50862">
    <property type="entry name" value="AA_TRNA_LIGASE_II"/>
    <property type="match status" value="1"/>
</dbReference>
<dbReference type="SUPFAM" id="SSF55681">
    <property type="entry name" value="Class II aaRS and biotin synthetases"/>
    <property type="match status" value="1"/>
</dbReference>
<dbReference type="InterPro" id="IPR036621">
    <property type="entry name" value="Anticodon-bd_dom_sf"/>
</dbReference>
<dbReference type="PANTHER" id="PTHR11451">
    <property type="entry name" value="THREONINE-TRNA LIGASE"/>
    <property type="match status" value="1"/>
</dbReference>
<dbReference type="NCBIfam" id="TIGR00418">
    <property type="entry name" value="thrS"/>
    <property type="match status" value="1"/>
</dbReference>
<keyword evidence="9 11" id="KW-0030">Aminoacyl-tRNA synthetase</keyword>
<keyword evidence="4 11" id="KW-0547">Nucleotide-binding</keyword>
<dbReference type="InterPro" id="IPR002314">
    <property type="entry name" value="aa-tRNA-synt_IIb"/>
</dbReference>
<dbReference type="Proteomes" id="UP000314251">
    <property type="component" value="Unassembled WGS sequence"/>
</dbReference>
<dbReference type="Pfam" id="PF08915">
    <property type="entry name" value="tRNA-Thr_ED"/>
    <property type="match status" value="1"/>
</dbReference>
<dbReference type="Gene3D" id="3.30.930.10">
    <property type="entry name" value="Bira Bifunctional Protein, Domain 2"/>
    <property type="match status" value="1"/>
</dbReference>
<dbReference type="InterPro" id="IPR045864">
    <property type="entry name" value="aa-tRNA-synth_II/BPL/LPL"/>
</dbReference>
<dbReference type="EC" id="6.1.1.3" evidence="11"/>
<evidence type="ECO:0000256" key="7">
    <source>
        <dbReference type="ARBA" id="ARBA00022884"/>
    </source>
</evidence>
<feature type="binding site" evidence="11">
    <location>
        <position position="361"/>
    </location>
    <ligand>
        <name>Zn(2+)</name>
        <dbReference type="ChEBI" id="CHEBI:29105"/>
        <note>catalytic</note>
    </ligand>
</feature>
<comment type="cofactor">
    <cofactor evidence="11">
        <name>Zn(2+)</name>
        <dbReference type="ChEBI" id="CHEBI:29105"/>
    </cofactor>
    <text evidence="11">Binds 1 zinc ion per subunit.</text>
</comment>